<evidence type="ECO:0000313" key="1">
    <source>
        <dbReference type="EMBL" id="SKB02163.1"/>
    </source>
</evidence>
<evidence type="ECO:0000313" key="2">
    <source>
        <dbReference type="Proteomes" id="UP000190042"/>
    </source>
</evidence>
<dbReference type="AlphaFoldDB" id="A0A1T4YKE9"/>
<gene>
    <name evidence="1" type="ORF">SAMN04244570_2853</name>
</gene>
<accession>A0A1T4YKE9</accession>
<dbReference type="RefSeq" id="WP_040759318.1">
    <property type="nucleotide sequence ID" value="NZ_FUYJ01000006.1"/>
</dbReference>
<reference evidence="2" key="1">
    <citation type="submission" date="2017-02" db="EMBL/GenBank/DDBJ databases">
        <authorList>
            <person name="Varghese N."/>
            <person name="Submissions S."/>
        </authorList>
    </citation>
    <scope>NUCLEOTIDE SEQUENCE [LARGE SCALE GENOMIC DNA]</scope>
    <source>
        <strain evidence="2">DSM 23966</strain>
    </source>
</reference>
<dbReference type="Proteomes" id="UP000190042">
    <property type="component" value="Unassembled WGS sequence"/>
</dbReference>
<protein>
    <submittedName>
        <fullName evidence="1">Uncharacterized protein</fullName>
    </submittedName>
</protein>
<keyword evidence="2" id="KW-1185">Reference proteome</keyword>
<name>A0A1T4YKE9_9BACL</name>
<proteinExistence type="predicted"/>
<sequence length="86" mass="10020">MVRRRGIYEVEILGKQLCCTLCGGKVFRHREVYLDLELPKKIDREQLTLQSLMCEVCSTTQLVQEQTNGKKTNIIYIEVKTGWQKS</sequence>
<dbReference type="EMBL" id="FUYJ01000006">
    <property type="protein sequence ID" value="SKB02163.1"/>
    <property type="molecule type" value="Genomic_DNA"/>
</dbReference>
<organism evidence="1 2">
    <name type="scientific">Sporosarcina newyorkensis</name>
    <dbReference type="NCBI Taxonomy" id="759851"/>
    <lineage>
        <taxon>Bacteria</taxon>
        <taxon>Bacillati</taxon>
        <taxon>Bacillota</taxon>
        <taxon>Bacilli</taxon>
        <taxon>Bacillales</taxon>
        <taxon>Caryophanaceae</taxon>
        <taxon>Sporosarcina</taxon>
    </lineage>
</organism>